<dbReference type="EC" id="5.3.1.1" evidence="3"/>
<comment type="pathway">
    <text evidence="3">Carbohydrate biosynthesis; gluconeogenesis.</text>
</comment>
<dbReference type="GO" id="GO:0019563">
    <property type="term" value="P:glycerol catabolic process"/>
    <property type="evidence" value="ECO:0007669"/>
    <property type="project" value="TreeGrafter"/>
</dbReference>
<organism evidence="4 5">
    <name type="scientific">candidate division WWE3 bacterium</name>
    <dbReference type="NCBI Taxonomy" id="2053526"/>
    <lineage>
        <taxon>Bacteria</taxon>
        <taxon>Katanobacteria</taxon>
    </lineage>
</organism>
<comment type="catalytic activity">
    <reaction evidence="3">
        <text>D-glyceraldehyde 3-phosphate = dihydroxyacetone phosphate</text>
        <dbReference type="Rhea" id="RHEA:18585"/>
        <dbReference type="ChEBI" id="CHEBI:57642"/>
        <dbReference type="ChEBI" id="CHEBI:59776"/>
        <dbReference type="EC" id="5.3.1.1"/>
    </reaction>
</comment>
<keyword evidence="2 3" id="KW-0413">Isomerase</keyword>
<dbReference type="Gene3D" id="3.20.20.70">
    <property type="entry name" value="Aldolase class I"/>
    <property type="match status" value="1"/>
</dbReference>
<keyword evidence="3" id="KW-0963">Cytoplasm</keyword>
<comment type="subunit">
    <text evidence="3">Homodimer.</text>
</comment>
<comment type="similarity">
    <text evidence="1 3">Belongs to the triosephosphate isomerase family.</text>
</comment>
<dbReference type="GO" id="GO:0005829">
    <property type="term" value="C:cytosol"/>
    <property type="evidence" value="ECO:0007669"/>
    <property type="project" value="TreeGrafter"/>
</dbReference>
<dbReference type="PROSITE" id="PS51440">
    <property type="entry name" value="TIM_2"/>
    <property type="match status" value="1"/>
</dbReference>
<dbReference type="GO" id="GO:0006096">
    <property type="term" value="P:glycolytic process"/>
    <property type="evidence" value="ECO:0007669"/>
    <property type="project" value="UniProtKB-KW"/>
</dbReference>
<reference evidence="4" key="1">
    <citation type="submission" date="2020-04" db="EMBL/GenBank/DDBJ databases">
        <authorList>
            <person name="Zhang T."/>
        </authorList>
    </citation>
    <scope>NUCLEOTIDE SEQUENCE</scope>
    <source>
        <strain evidence="4">HKST-UBA03</strain>
    </source>
</reference>
<evidence type="ECO:0000256" key="2">
    <source>
        <dbReference type="ARBA" id="ARBA00023235"/>
    </source>
</evidence>
<dbReference type="InterPro" id="IPR035990">
    <property type="entry name" value="TIM_sf"/>
</dbReference>
<comment type="caution">
    <text evidence="4">The sequence shown here is derived from an EMBL/GenBank/DDBJ whole genome shotgun (WGS) entry which is preliminary data.</text>
</comment>
<dbReference type="GO" id="GO:0004807">
    <property type="term" value="F:triose-phosphate isomerase activity"/>
    <property type="evidence" value="ECO:0007669"/>
    <property type="project" value="UniProtKB-EC"/>
</dbReference>
<keyword evidence="3" id="KW-0324">Glycolysis</keyword>
<dbReference type="SUPFAM" id="SSF51351">
    <property type="entry name" value="Triosephosphate isomerase (TIM)"/>
    <property type="match status" value="1"/>
</dbReference>
<reference evidence="4" key="2">
    <citation type="journal article" date="2021" name="Microbiome">
        <title>Successional dynamics and alternative stable states in a saline activated sludge microbial community over 9 years.</title>
        <authorList>
            <person name="Wang Y."/>
            <person name="Ye J."/>
            <person name="Ju F."/>
            <person name="Liu L."/>
            <person name="Boyd J.A."/>
            <person name="Deng Y."/>
            <person name="Parks D.H."/>
            <person name="Jiang X."/>
            <person name="Yin X."/>
            <person name="Woodcroft B.J."/>
            <person name="Tyson G.W."/>
            <person name="Hugenholtz P."/>
            <person name="Polz M.F."/>
            <person name="Zhang T."/>
        </authorList>
    </citation>
    <scope>NUCLEOTIDE SEQUENCE</scope>
    <source>
        <strain evidence="4">HKST-UBA03</strain>
    </source>
</reference>
<dbReference type="InterPro" id="IPR000652">
    <property type="entry name" value="Triosephosphate_isomerase"/>
</dbReference>
<evidence type="ECO:0000256" key="3">
    <source>
        <dbReference type="RuleBase" id="RU363013"/>
    </source>
</evidence>
<dbReference type="AlphaFoldDB" id="A0A955LJP4"/>
<comment type="pathway">
    <text evidence="3">Carbohydrate degradation; glycolysis; D-glyceraldehyde 3-phosphate from glycerone phosphate: step 1/1.</text>
</comment>
<dbReference type="CDD" id="cd00311">
    <property type="entry name" value="TIM"/>
    <property type="match status" value="1"/>
</dbReference>
<name>A0A955LJP4_UNCKA</name>
<keyword evidence="3" id="KW-0312">Gluconeogenesis</keyword>
<dbReference type="Pfam" id="PF00121">
    <property type="entry name" value="TIM"/>
    <property type="match status" value="1"/>
</dbReference>
<evidence type="ECO:0000256" key="1">
    <source>
        <dbReference type="ARBA" id="ARBA00007422"/>
    </source>
</evidence>
<proteinExistence type="inferred from homology"/>
<accession>A0A955LJP4</accession>
<protein>
    <recommendedName>
        <fullName evidence="3">Triosephosphate isomerase</fullName>
        <ecNumber evidence="3">5.3.1.1</ecNumber>
    </recommendedName>
</protein>
<dbReference type="GO" id="GO:0046166">
    <property type="term" value="P:glyceraldehyde-3-phosphate biosynthetic process"/>
    <property type="evidence" value="ECO:0007669"/>
    <property type="project" value="TreeGrafter"/>
</dbReference>
<evidence type="ECO:0000313" key="5">
    <source>
        <dbReference type="Proteomes" id="UP000751518"/>
    </source>
</evidence>
<dbReference type="InterPro" id="IPR013785">
    <property type="entry name" value="Aldolase_TIM"/>
</dbReference>
<dbReference type="EMBL" id="JAGQKZ010000012">
    <property type="protein sequence ID" value="MCA9391967.1"/>
    <property type="molecule type" value="Genomic_DNA"/>
</dbReference>
<comment type="subcellular location">
    <subcellularLocation>
        <location evidence="3">Cytoplasm</location>
    </subcellularLocation>
</comment>
<gene>
    <name evidence="4" type="ORF">KC614_02055</name>
</gene>
<dbReference type="PANTHER" id="PTHR21139">
    <property type="entry name" value="TRIOSEPHOSPHATE ISOMERASE"/>
    <property type="match status" value="1"/>
</dbReference>
<sequence>MEYFIIANWKSNLALSEVEEWLDDFEELYEKTGDVTVGIAPAFTEIVSVSDGLNQLEMYDIILMAQDIGEFDKGKHTGSVSGYHLDDIGVEAVIIGHSEHRKEFNESDELINQKIAQALKYKIKPVVAVSNIKQVESIAKGKFNNSELVIAYEPLESIGGGNPAEEDEVLSFMAQVKKVLGDNVATIYGGSVDSKDVERYLDHAEIEGFLVGTASLDPEEFVGIINRVSG</sequence>
<dbReference type="PANTHER" id="PTHR21139:SF42">
    <property type="entry name" value="TRIOSEPHOSPHATE ISOMERASE"/>
    <property type="match status" value="1"/>
</dbReference>
<dbReference type="Proteomes" id="UP000751518">
    <property type="component" value="Unassembled WGS sequence"/>
</dbReference>
<evidence type="ECO:0000313" key="4">
    <source>
        <dbReference type="EMBL" id="MCA9391967.1"/>
    </source>
</evidence>
<dbReference type="GO" id="GO:0006094">
    <property type="term" value="P:gluconeogenesis"/>
    <property type="evidence" value="ECO:0007669"/>
    <property type="project" value="UniProtKB-KW"/>
</dbReference>